<evidence type="ECO:0000313" key="1">
    <source>
        <dbReference type="EMBL" id="MBB4071728.1"/>
    </source>
</evidence>
<name>A0A840DNW6_9MICO</name>
<reference evidence="1" key="1">
    <citation type="submission" date="2020-08" db="EMBL/GenBank/DDBJ databases">
        <title>Sequencing the genomes of 1000 actinobacteria strains.</title>
        <authorList>
            <person name="Klenk H.-P."/>
        </authorList>
    </citation>
    <scope>NUCLEOTIDE SEQUENCE [LARGE SCALE GENOMIC DNA]</scope>
    <source>
        <strain evidence="1">DSM 27064</strain>
    </source>
</reference>
<gene>
    <name evidence="1" type="ORF">F5897_001042</name>
</gene>
<dbReference type="Proteomes" id="UP000571183">
    <property type="component" value="Unassembled WGS sequence"/>
</dbReference>
<accession>A0A840DNW6</accession>
<keyword evidence="2" id="KW-1185">Reference proteome</keyword>
<proteinExistence type="predicted"/>
<dbReference type="EMBL" id="JACIFD010000009">
    <property type="protein sequence ID" value="MBB4071728.1"/>
    <property type="molecule type" value="Genomic_DNA"/>
</dbReference>
<comment type="caution">
    <text evidence="1">The sequence shown here is derived from an EMBL/GenBank/DDBJ whole genome shotgun (WGS) entry which is preliminary data.</text>
</comment>
<sequence length="35" mass="3715">MSCPSSIAIALMVPKVDPAKSSITNAQRLKTKATR</sequence>
<dbReference type="AlphaFoldDB" id="A0A840DNW6"/>
<protein>
    <submittedName>
        <fullName evidence="1">Uncharacterized protein</fullName>
    </submittedName>
</protein>
<organism evidence="1 2">
    <name type="scientific">Canibacter oris</name>
    <dbReference type="NCBI Taxonomy" id="1365628"/>
    <lineage>
        <taxon>Bacteria</taxon>
        <taxon>Bacillati</taxon>
        <taxon>Actinomycetota</taxon>
        <taxon>Actinomycetes</taxon>
        <taxon>Micrococcales</taxon>
        <taxon>Microbacteriaceae</taxon>
        <taxon>Canibacter</taxon>
    </lineage>
</organism>
<evidence type="ECO:0000313" key="2">
    <source>
        <dbReference type="Proteomes" id="UP000571183"/>
    </source>
</evidence>